<dbReference type="Proteomes" id="UP001200537">
    <property type="component" value="Unassembled WGS sequence"/>
</dbReference>
<dbReference type="InterPro" id="IPR046257">
    <property type="entry name" value="DUF6290"/>
</dbReference>
<accession>A0AAJ1BA45</accession>
<evidence type="ECO:0000313" key="2">
    <source>
        <dbReference type="Proteomes" id="UP001200537"/>
    </source>
</evidence>
<dbReference type="Pfam" id="PF19807">
    <property type="entry name" value="DUF6290"/>
    <property type="match status" value="1"/>
</dbReference>
<evidence type="ECO:0000313" key="1">
    <source>
        <dbReference type="EMBL" id="MCG4617130.1"/>
    </source>
</evidence>
<dbReference type="EMBL" id="JAKNHJ010000002">
    <property type="protein sequence ID" value="MCG4617130.1"/>
    <property type="molecule type" value="Genomic_DNA"/>
</dbReference>
<comment type="caution">
    <text evidence="1">The sequence shown here is derived from an EMBL/GenBank/DDBJ whole genome shotgun (WGS) entry which is preliminary data.</text>
</comment>
<dbReference type="RefSeq" id="WP_278338759.1">
    <property type="nucleotide sequence ID" value="NZ_JAGZVZ010000004.1"/>
</dbReference>
<sequence length="67" mass="7971">MTDEEQRLASSYARIHSISLGDAFKQAFFERLEDEYDLQIAREALEEYERDGRKSRPIEELWEECGL</sequence>
<reference evidence="1" key="1">
    <citation type="submission" date="2022-01" db="EMBL/GenBank/DDBJ databases">
        <title>Collection of gut derived symbiotic bacterial strains cultured from healthy donors.</title>
        <authorList>
            <person name="Lin H."/>
            <person name="Kohout C."/>
            <person name="Waligurski E."/>
            <person name="Pamer E.G."/>
        </authorList>
    </citation>
    <scope>NUCLEOTIDE SEQUENCE</scope>
    <source>
        <strain evidence="1">DFI.7.46</strain>
    </source>
</reference>
<dbReference type="NCBIfam" id="NF046040">
    <property type="entry name" value="RelB_antitoxin"/>
    <property type="match status" value="1"/>
</dbReference>
<protein>
    <submittedName>
        <fullName evidence="1">DUF6290 family protein</fullName>
    </submittedName>
</protein>
<name>A0AAJ1BA45_9ACTO</name>
<dbReference type="AlphaFoldDB" id="A0AAJ1BA45"/>
<gene>
    <name evidence="1" type="ORF">L0M99_01285</name>
</gene>
<proteinExistence type="predicted"/>
<organism evidence="1 2">
    <name type="scientific">Varibaculum cambriense</name>
    <dbReference type="NCBI Taxonomy" id="184870"/>
    <lineage>
        <taxon>Bacteria</taxon>
        <taxon>Bacillati</taxon>
        <taxon>Actinomycetota</taxon>
        <taxon>Actinomycetes</taxon>
        <taxon>Actinomycetales</taxon>
        <taxon>Actinomycetaceae</taxon>
        <taxon>Varibaculum</taxon>
    </lineage>
</organism>